<dbReference type="InterPro" id="IPR006869">
    <property type="entry name" value="DUF547"/>
</dbReference>
<dbReference type="Pfam" id="PF04784">
    <property type="entry name" value="DUF547"/>
    <property type="match status" value="1"/>
</dbReference>
<evidence type="ECO:0000256" key="1">
    <source>
        <dbReference type="SAM" id="Coils"/>
    </source>
</evidence>
<accession>A0A9Q0TUE7</accession>
<dbReference type="InterPro" id="IPR025757">
    <property type="entry name" value="MIP1_Leuzipper"/>
</dbReference>
<keyword evidence="6" id="KW-1185">Reference proteome</keyword>
<dbReference type="OrthoDB" id="418495at2759"/>
<evidence type="ECO:0000256" key="2">
    <source>
        <dbReference type="SAM" id="MobiDB-lite"/>
    </source>
</evidence>
<feature type="domain" description="Ternary complex factor MIP1 leucine-zipper" evidence="4">
    <location>
        <begin position="14"/>
        <end position="93"/>
    </location>
</feature>
<sequence>MKFEDYLGQQVDAKQKRVDLEEEVEKLQAELDEEQAINRALQCAIHGSVSSNPCLATLLPPQVQSLLTELAMVEEEIVWLERKVDDLKLNLYQDRKQYKEWKRVQQQQKKMKQQDQLPPSRSELKKDGFSQLSRSQHFDEHKKEKLRFRRPSVGSTEEMISMLTTCSTKNEKPRHAGRIQNEHHICKELCNENPNELSEELVKSLITIFLLLNQAPPQDREELAIVPKLSLSCMNPKGPKTLFSSKASIFPFNHNESNLDPYRIMPDLDSIVRDIGPYKNFIQIERNSLDVRRLSECLPMAGKLRVLMRRLCNVDLTFLTYKQKLAFWINIYNACIMHGFLEHGLPSSQENLLANYEQVNVGGIVLNALAIEHFILRHPREPNNGHADEKEMLLRHAYGLGYPEPNVTFALCRGSWSSPALRIYTPEEVVNELGRAKVEYLEASVGVTCKRKIVVPKILQWHMRDFADDMESLLEWIYSQLPRSGSLKRLMMECLNGESKFQLTKTVEVQPYESEFRYLLPF</sequence>
<dbReference type="PANTHER" id="PTHR46248:SF4">
    <property type="entry name" value="OS01G0147800 PROTEIN"/>
    <property type="match status" value="1"/>
</dbReference>
<keyword evidence="1" id="KW-0175">Coiled coil</keyword>
<evidence type="ECO:0000313" key="6">
    <source>
        <dbReference type="Proteomes" id="UP001151532"/>
    </source>
</evidence>
<dbReference type="Proteomes" id="UP001151532">
    <property type="component" value="Chromosome 10"/>
</dbReference>
<protein>
    <submittedName>
        <fullName evidence="5">TERNARY COMPLEX FACTOR MIP1 LEUCINE-ZIPPER-RELATED</fullName>
    </submittedName>
</protein>
<dbReference type="Pfam" id="PF14389">
    <property type="entry name" value="Lzipper-MIP1"/>
    <property type="match status" value="1"/>
</dbReference>
<evidence type="ECO:0000259" key="4">
    <source>
        <dbReference type="Pfam" id="PF14389"/>
    </source>
</evidence>
<dbReference type="EMBL" id="JAPFFK010000014">
    <property type="protein sequence ID" value="KAJ6717903.1"/>
    <property type="molecule type" value="Genomic_DNA"/>
</dbReference>
<feature type="coiled-coil region" evidence="1">
    <location>
        <begin position="10"/>
        <end position="90"/>
    </location>
</feature>
<feature type="region of interest" description="Disordered" evidence="2">
    <location>
        <begin position="104"/>
        <end position="151"/>
    </location>
</feature>
<feature type="domain" description="DUF547" evidence="3">
    <location>
        <begin position="318"/>
        <end position="441"/>
    </location>
</feature>
<name>A0A9Q0TUE7_SALPP</name>
<evidence type="ECO:0000259" key="3">
    <source>
        <dbReference type="Pfam" id="PF04784"/>
    </source>
</evidence>
<gene>
    <name evidence="5" type="ORF">OIU79_005941</name>
</gene>
<organism evidence="5 6">
    <name type="scientific">Salix purpurea</name>
    <name type="common">Purple osier willow</name>
    <dbReference type="NCBI Taxonomy" id="77065"/>
    <lineage>
        <taxon>Eukaryota</taxon>
        <taxon>Viridiplantae</taxon>
        <taxon>Streptophyta</taxon>
        <taxon>Embryophyta</taxon>
        <taxon>Tracheophyta</taxon>
        <taxon>Spermatophyta</taxon>
        <taxon>Magnoliopsida</taxon>
        <taxon>eudicotyledons</taxon>
        <taxon>Gunneridae</taxon>
        <taxon>Pentapetalae</taxon>
        <taxon>rosids</taxon>
        <taxon>fabids</taxon>
        <taxon>Malpighiales</taxon>
        <taxon>Salicaceae</taxon>
        <taxon>Saliceae</taxon>
        <taxon>Salix</taxon>
    </lineage>
</organism>
<comment type="caution">
    <text evidence="5">The sequence shown here is derived from an EMBL/GenBank/DDBJ whole genome shotgun (WGS) entry which is preliminary data.</text>
</comment>
<proteinExistence type="predicted"/>
<reference evidence="5" key="2">
    <citation type="journal article" date="2023" name="Int. J. Mol. Sci.">
        <title>De Novo Assembly and Annotation of 11 Diverse Shrub Willow (Salix) Genomes Reveals Novel Gene Organization in Sex-Linked Regions.</title>
        <authorList>
            <person name="Hyden B."/>
            <person name="Feng K."/>
            <person name="Yates T.B."/>
            <person name="Jawdy S."/>
            <person name="Cereghino C."/>
            <person name="Smart L.B."/>
            <person name="Muchero W."/>
        </authorList>
    </citation>
    <scope>NUCLEOTIDE SEQUENCE</scope>
    <source>
        <tissue evidence="5">Shoot tip</tissue>
    </source>
</reference>
<dbReference type="AlphaFoldDB" id="A0A9Q0TUE7"/>
<dbReference type="PANTHER" id="PTHR46248">
    <property type="entry name" value="EXPRESSED PROTEIN"/>
    <property type="match status" value="1"/>
</dbReference>
<evidence type="ECO:0000313" key="5">
    <source>
        <dbReference type="EMBL" id="KAJ6717903.1"/>
    </source>
</evidence>
<reference evidence="5" key="1">
    <citation type="submission" date="2022-11" db="EMBL/GenBank/DDBJ databases">
        <authorList>
            <person name="Hyden B.L."/>
            <person name="Feng K."/>
            <person name="Yates T."/>
            <person name="Jawdy S."/>
            <person name="Smart L.B."/>
            <person name="Muchero W."/>
        </authorList>
    </citation>
    <scope>NUCLEOTIDE SEQUENCE</scope>
    <source>
        <tissue evidence="5">Shoot tip</tissue>
    </source>
</reference>